<dbReference type="SUPFAM" id="SSF53850">
    <property type="entry name" value="Periplasmic binding protein-like II"/>
    <property type="match status" value="1"/>
</dbReference>
<dbReference type="GO" id="GO:1904680">
    <property type="term" value="F:peptide transmembrane transporter activity"/>
    <property type="evidence" value="ECO:0007669"/>
    <property type="project" value="TreeGrafter"/>
</dbReference>
<dbReference type="EMBL" id="ADAD01000125">
    <property type="protein sequence ID" value="EEY34893.1"/>
    <property type="molecule type" value="Genomic_DNA"/>
</dbReference>
<dbReference type="InterPro" id="IPR000914">
    <property type="entry name" value="SBP_5_dom"/>
</dbReference>
<dbReference type="PANTHER" id="PTHR30290:SF9">
    <property type="entry name" value="OLIGOPEPTIDE-BINDING PROTEIN APPA"/>
    <property type="match status" value="1"/>
</dbReference>
<dbReference type="Pfam" id="PF00496">
    <property type="entry name" value="SBP_bac_5"/>
    <property type="match status" value="1"/>
</dbReference>
<dbReference type="FunFam" id="3.10.105.10:FF:000006">
    <property type="entry name" value="Peptide ABC transporter substrate-binding protein"/>
    <property type="match status" value="1"/>
</dbReference>
<dbReference type="GO" id="GO:0042597">
    <property type="term" value="C:periplasmic space"/>
    <property type="evidence" value="ECO:0007669"/>
    <property type="project" value="UniProtKB-ARBA"/>
</dbReference>
<sequence length="556" mass="62383">MKNKITKLTGLLIILVFVVLACSGKKEEKIEDKGAGKIKDTIVYGISSSPTGIFNPLISDTVYDDAVNTMVYDSLLKLDKEQKLVPSMAESYEVSKDGLELTFKLKDNIKFSDGTPVTAKDVEFTLTSLADKDYPGELGDYISKVVGVNEYKSGAEKSVKGIQVIDDKNIKITFTEIYAPALTNLGTVGIIPKHIWEKVPVANWKKEKDLLSKPVGSGPYKLAMFTEGQEVKFVKNENFERKPKTENIVFKVINEDTVIADLKNGQVDIVNVSNLKKDDREALKKENYQLFTHSNNLFQYMGLNYRNEIFKDLKVRQAFIYAIDRKGMVDNILEGNGVVTNVPLLTSSWAYPKDSAGIEKYEYNPEKAKQLLKEAGYTEKDGVLTNAAGKQLSFKLDVPTGNKIRELAAQIIQENLKQIGVKVELNKMEFPALMQKVVANHDFDLYMMGNNLPTDPDLTAYWTSSSVSNEKGKMGWNISGFATPELDGILKEGISTFDLAKRGEIYGKFSKYMNENIPWIYLFEQEIVIAANPNLKGFEPSVFRDFADAENWEISQ</sequence>
<dbReference type="InterPro" id="IPR039424">
    <property type="entry name" value="SBP_5"/>
</dbReference>
<feature type="domain" description="Solute-binding protein family 5" evidence="4">
    <location>
        <begin position="83"/>
        <end position="469"/>
    </location>
</feature>
<evidence type="ECO:0000259" key="4">
    <source>
        <dbReference type="Pfam" id="PF00496"/>
    </source>
</evidence>
<comment type="similarity">
    <text evidence="1">Belongs to the bacterial solute-binding protein 5 family.</text>
</comment>
<protein>
    <submittedName>
        <fullName evidence="5">ABC transporter, substrate-binding protein, family 5</fullName>
    </submittedName>
</protein>
<proteinExistence type="inferred from homology"/>
<dbReference type="PROSITE" id="PS51257">
    <property type="entry name" value="PROKAR_LIPOPROTEIN"/>
    <property type="match status" value="1"/>
</dbReference>
<evidence type="ECO:0000313" key="5">
    <source>
        <dbReference type="EMBL" id="EEY34893.1"/>
    </source>
</evidence>
<keyword evidence="3" id="KW-0732">Signal</keyword>
<dbReference type="FunFam" id="3.90.76.10:FF:000004">
    <property type="entry name" value="Peptide ABC transporter substrate-binding protein"/>
    <property type="match status" value="1"/>
</dbReference>
<evidence type="ECO:0000313" key="6">
    <source>
        <dbReference type="Proteomes" id="UP000004226"/>
    </source>
</evidence>
<organism evidence="5 6">
    <name type="scientific">Pseudoleptotrichia goodfellowii F0264</name>
    <dbReference type="NCBI Taxonomy" id="596323"/>
    <lineage>
        <taxon>Bacteria</taxon>
        <taxon>Fusobacteriati</taxon>
        <taxon>Fusobacteriota</taxon>
        <taxon>Fusobacteriia</taxon>
        <taxon>Fusobacteriales</taxon>
        <taxon>Leptotrichiaceae</taxon>
        <taxon>Pseudoleptotrichia</taxon>
    </lineage>
</organism>
<evidence type="ECO:0000256" key="1">
    <source>
        <dbReference type="ARBA" id="ARBA00005695"/>
    </source>
</evidence>
<dbReference type="InterPro" id="IPR023765">
    <property type="entry name" value="SBP_5_CS"/>
</dbReference>
<dbReference type="AlphaFoldDB" id="D0GM09"/>
<dbReference type="Gene3D" id="3.10.105.10">
    <property type="entry name" value="Dipeptide-binding Protein, Domain 3"/>
    <property type="match status" value="1"/>
</dbReference>
<dbReference type="PROSITE" id="PS01040">
    <property type="entry name" value="SBP_BACTERIAL_5"/>
    <property type="match status" value="1"/>
</dbReference>
<gene>
    <name evidence="5" type="primary">appA</name>
    <name evidence="5" type="ORF">HMPREF0554_1720</name>
</gene>
<comment type="caution">
    <text evidence="5">The sequence shown here is derived from an EMBL/GenBank/DDBJ whole genome shotgun (WGS) entry which is preliminary data.</text>
</comment>
<dbReference type="PANTHER" id="PTHR30290">
    <property type="entry name" value="PERIPLASMIC BINDING COMPONENT OF ABC TRANSPORTER"/>
    <property type="match status" value="1"/>
</dbReference>
<keyword evidence="6" id="KW-1185">Reference proteome</keyword>
<name>D0GM09_9FUSO</name>
<evidence type="ECO:0000256" key="3">
    <source>
        <dbReference type="ARBA" id="ARBA00022729"/>
    </source>
</evidence>
<accession>D0GM09</accession>
<dbReference type="Proteomes" id="UP000004226">
    <property type="component" value="Unassembled WGS sequence"/>
</dbReference>
<dbReference type="GO" id="GO:0015833">
    <property type="term" value="P:peptide transport"/>
    <property type="evidence" value="ECO:0007669"/>
    <property type="project" value="TreeGrafter"/>
</dbReference>
<dbReference type="Gene3D" id="3.90.76.10">
    <property type="entry name" value="Dipeptide-binding Protein, Domain 1"/>
    <property type="match status" value="1"/>
</dbReference>
<dbReference type="InterPro" id="IPR030678">
    <property type="entry name" value="Peptide/Ni-bd"/>
</dbReference>
<dbReference type="GO" id="GO:0043190">
    <property type="term" value="C:ATP-binding cassette (ABC) transporter complex"/>
    <property type="evidence" value="ECO:0007669"/>
    <property type="project" value="InterPro"/>
</dbReference>
<dbReference type="RefSeq" id="WP_006807494.1">
    <property type="nucleotide sequence ID" value="NZ_ADAD01000125.1"/>
</dbReference>
<dbReference type="eggNOG" id="COG0747">
    <property type="taxonomic scope" value="Bacteria"/>
</dbReference>
<evidence type="ECO:0000256" key="2">
    <source>
        <dbReference type="ARBA" id="ARBA00022448"/>
    </source>
</evidence>
<dbReference type="PIRSF" id="PIRSF002741">
    <property type="entry name" value="MppA"/>
    <property type="match status" value="1"/>
</dbReference>
<dbReference type="Gene3D" id="3.40.190.10">
    <property type="entry name" value="Periplasmic binding protein-like II"/>
    <property type="match status" value="1"/>
</dbReference>
<keyword evidence="2" id="KW-0813">Transport</keyword>
<reference evidence="5 6" key="1">
    <citation type="submission" date="2009-10" db="EMBL/GenBank/DDBJ databases">
        <authorList>
            <person name="Harkins D.M."/>
            <person name="Madupu R."/>
            <person name="Durkin A.S."/>
            <person name="Torralba M."/>
            <person name="Methe B."/>
            <person name="Sutton G.G."/>
            <person name="Strausberg R.L."/>
            <person name="Nelson K.E."/>
        </authorList>
    </citation>
    <scope>NUCLEOTIDE SEQUENCE [LARGE SCALE GENOMIC DNA]</scope>
    <source>
        <strain evidence="5 6">F0264</strain>
    </source>
</reference>